<name>A0A238KQH8_9RHOB</name>
<evidence type="ECO:0000313" key="4">
    <source>
        <dbReference type="Proteomes" id="UP000207598"/>
    </source>
</evidence>
<dbReference type="RefSeq" id="WP_094021901.1">
    <property type="nucleotide sequence ID" value="NZ_FXYF01000008.1"/>
</dbReference>
<dbReference type="PROSITE" id="PS51257">
    <property type="entry name" value="PROKAR_LIPOPROTEIN"/>
    <property type="match status" value="1"/>
</dbReference>
<dbReference type="Pfam" id="PF04366">
    <property type="entry name" value="Ysc84"/>
    <property type="match status" value="1"/>
</dbReference>
<proteinExistence type="predicted"/>
<gene>
    <name evidence="3" type="ORF">MAA8898_03096</name>
</gene>
<feature type="signal peptide" evidence="1">
    <location>
        <begin position="1"/>
        <end position="22"/>
    </location>
</feature>
<keyword evidence="4" id="KW-1185">Reference proteome</keyword>
<feature type="domain" description="Ysc84 actin-binding" evidence="2">
    <location>
        <begin position="97"/>
        <end position="179"/>
    </location>
</feature>
<reference evidence="3 4" key="1">
    <citation type="submission" date="2017-05" db="EMBL/GenBank/DDBJ databases">
        <authorList>
            <person name="Song R."/>
            <person name="Chenine A.L."/>
            <person name="Ruprecht R.M."/>
        </authorList>
    </citation>
    <scope>NUCLEOTIDE SEQUENCE [LARGE SCALE GENOMIC DNA]</scope>
    <source>
        <strain evidence="3 4">CECT 8898</strain>
    </source>
</reference>
<feature type="chain" id="PRO_5012669617" description="Ysc84 actin-binding domain-containing protein" evidence="1">
    <location>
        <begin position="23"/>
        <end position="184"/>
    </location>
</feature>
<accession>A0A238KQH8</accession>
<evidence type="ECO:0000256" key="1">
    <source>
        <dbReference type="SAM" id="SignalP"/>
    </source>
</evidence>
<dbReference type="InterPro" id="IPR007461">
    <property type="entry name" value="Ysc84_actin-binding"/>
</dbReference>
<sequence length="184" mass="19112">MTLTRRNVTFALGATALLGACANGIGSSGPARIDARVDATLSQLYSQYPATRDLEAKSAGMLVMPLVTEVGLGLGGGYGRGSLRINGATVDYYSVAKASGGLQIGGQQYSHVLFFMTNEALQTFRRSGGYAAGANILYATPERGETLAAETTTQLAPVIAVIFGQSGLRVGATLEGVKYSRIIP</sequence>
<dbReference type="Proteomes" id="UP000207598">
    <property type="component" value="Unassembled WGS sequence"/>
</dbReference>
<organism evidence="3 4">
    <name type="scientific">Maliponia aquimaris</name>
    <dbReference type="NCBI Taxonomy" id="1673631"/>
    <lineage>
        <taxon>Bacteria</taxon>
        <taxon>Pseudomonadati</taxon>
        <taxon>Pseudomonadota</taxon>
        <taxon>Alphaproteobacteria</taxon>
        <taxon>Rhodobacterales</taxon>
        <taxon>Paracoccaceae</taxon>
        <taxon>Maliponia</taxon>
    </lineage>
</organism>
<dbReference type="AlphaFoldDB" id="A0A238KQH8"/>
<keyword evidence="1" id="KW-0732">Signal</keyword>
<dbReference type="EMBL" id="FXYF01000008">
    <property type="protein sequence ID" value="SMX44927.1"/>
    <property type="molecule type" value="Genomic_DNA"/>
</dbReference>
<protein>
    <recommendedName>
        <fullName evidence="2">Ysc84 actin-binding domain-containing protein</fullName>
    </recommendedName>
</protein>
<evidence type="ECO:0000313" key="3">
    <source>
        <dbReference type="EMBL" id="SMX44927.1"/>
    </source>
</evidence>
<evidence type="ECO:0000259" key="2">
    <source>
        <dbReference type="Pfam" id="PF04366"/>
    </source>
</evidence>
<dbReference type="OrthoDB" id="7847492at2"/>